<reference evidence="3" key="3">
    <citation type="journal article" date="2010" name="Genome Res.">
        <title>Population genomic sequencing of Coccidioides fungi reveals recent hybridization and transposon control.</title>
        <authorList>
            <person name="Neafsey D.E."/>
            <person name="Barker B.M."/>
            <person name="Sharpton T.J."/>
            <person name="Stajich J.E."/>
            <person name="Park D.J."/>
            <person name="Whiston E."/>
            <person name="Hung C.-Y."/>
            <person name="McMahan C."/>
            <person name="White J."/>
            <person name="Sykes S."/>
            <person name="Heiman D."/>
            <person name="Young S."/>
            <person name="Zeng Q."/>
            <person name="Abouelleil A."/>
            <person name="Aftuck L."/>
            <person name="Bessette D."/>
            <person name="Brown A."/>
            <person name="FitzGerald M."/>
            <person name="Lui A."/>
            <person name="Macdonald J.P."/>
            <person name="Priest M."/>
            <person name="Orbach M.J."/>
            <person name="Galgiani J.N."/>
            <person name="Kirkland T.N."/>
            <person name="Cole G.T."/>
            <person name="Birren B.W."/>
            <person name="Henn M.R."/>
            <person name="Taylor J.W."/>
            <person name="Rounsley S.D."/>
        </authorList>
    </citation>
    <scope>NUCLEOTIDE SEQUENCE [LARGE SCALE GENOMIC DNA]</scope>
    <source>
        <strain evidence="3">RMSCC 3488</strain>
    </source>
</reference>
<feature type="compositionally biased region" description="Basic and acidic residues" evidence="1">
    <location>
        <begin position="58"/>
        <end position="70"/>
    </location>
</feature>
<gene>
    <name evidence="2" type="ORF">CPAG_00767</name>
</gene>
<feature type="region of interest" description="Disordered" evidence="1">
    <location>
        <begin position="42"/>
        <end position="86"/>
    </location>
</feature>
<sequence>MADGWLLAGRRLRDAVTSLYRGTCTEYLCNLPLIQSKTNLQPSPFYYSRDPLQPPPTKEFRPPGEDDARLDHHRHRRTRNGTLTPGFGHPLGITNCFTQTQSIEPFALLDWSSRRHSLFQSC</sequence>
<organism evidence="2 3">
    <name type="scientific">Coccidioides posadasii RMSCC 3488</name>
    <dbReference type="NCBI Taxonomy" id="454284"/>
    <lineage>
        <taxon>Eukaryota</taxon>
        <taxon>Fungi</taxon>
        <taxon>Dikarya</taxon>
        <taxon>Ascomycota</taxon>
        <taxon>Pezizomycotina</taxon>
        <taxon>Eurotiomycetes</taxon>
        <taxon>Eurotiomycetidae</taxon>
        <taxon>Onygenales</taxon>
        <taxon>Onygenaceae</taxon>
        <taxon>Coccidioides</taxon>
    </lineage>
</organism>
<dbReference type="VEuPathDB" id="FungiDB:CPAG_00767"/>
<evidence type="ECO:0000256" key="1">
    <source>
        <dbReference type="SAM" id="MobiDB-lite"/>
    </source>
</evidence>
<evidence type="ECO:0000313" key="2">
    <source>
        <dbReference type="EMBL" id="KMM64415.1"/>
    </source>
</evidence>
<protein>
    <submittedName>
        <fullName evidence="2">Uncharacterized protein</fullName>
    </submittedName>
</protein>
<evidence type="ECO:0000313" key="3">
    <source>
        <dbReference type="Proteomes" id="UP000054567"/>
    </source>
</evidence>
<dbReference type="EMBL" id="DS268109">
    <property type="protein sequence ID" value="KMM64415.1"/>
    <property type="molecule type" value="Genomic_DNA"/>
</dbReference>
<accession>A0A0J6F548</accession>
<proteinExistence type="predicted"/>
<dbReference type="Proteomes" id="UP000054567">
    <property type="component" value="Unassembled WGS sequence"/>
</dbReference>
<dbReference type="AlphaFoldDB" id="A0A0J6F548"/>
<reference evidence="3" key="2">
    <citation type="journal article" date="2009" name="Genome Res.">
        <title>Comparative genomic analyses of the human fungal pathogens Coccidioides and their relatives.</title>
        <authorList>
            <person name="Sharpton T.J."/>
            <person name="Stajich J.E."/>
            <person name="Rounsley S.D."/>
            <person name="Gardner M.J."/>
            <person name="Wortman J.R."/>
            <person name="Jordar V.S."/>
            <person name="Maiti R."/>
            <person name="Kodira C.D."/>
            <person name="Neafsey D.E."/>
            <person name="Zeng Q."/>
            <person name="Hung C.-Y."/>
            <person name="McMahan C."/>
            <person name="Muszewska A."/>
            <person name="Grynberg M."/>
            <person name="Mandel M.A."/>
            <person name="Kellner E.M."/>
            <person name="Barker B.M."/>
            <person name="Galgiani J.N."/>
            <person name="Orbach M.J."/>
            <person name="Kirkland T.N."/>
            <person name="Cole G.T."/>
            <person name="Henn M.R."/>
            <person name="Birren B.W."/>
            <person name="Taylor J.W."/>
        </authorList>
    </citation>
    <scope>NUCLEOTIDE SEQUENCE [LARGE SCALE GENOMIC DNA]</scope>
    <source>
        <strain evidence="3">RMSCC 3488</strain>
    </source>
</reference>
<name>A0A0J6F548_COCPO</name>
<reference evidence="2 3" key="1">
    <citation type="submission" date="2007-06" db="EMBL/GenBank/DDBJ databases">
        <title>The Genome Sequence of Coccidioides posadasii RMSCC_3488.</title>
        <authorList>
            <consortium name="Coccidioides Genome Resources Consortium"/>
            <consortium name="The Broad Institute Genome Sequencing Platform"/>
            <person name="Henn M.R."/>
            <person name="Sykes S."/>
            <person name="Young S."/>
            <person name="Jaffe D."/>
            <person name="Berlin A."/>
            <person name="Alvarez P."/>
            <person name="Butler J."/>
            <person name="Gnerre S."/>
            <person name="Grabherr M."/>
            <person name="Mauceli E."/>
            <person name="Brockman W."/>
            <person name="Kodira C."/>
            <person name="Alvarado L."/>
            <person name="Zeng Q."/>
            <person name="Crawford M."/>
            <person name="Antoine C."/>
            <person name="Devon K."/>
            <person name="Galgiani J."/>
            <person name="Orsborn K."/>
            <person name="Lewis M.L."/>
            <person name="Nusbaum C."/>
            <person name="Galagan J."/>
            <person name="Birren B."/>
        </authorList>
    </citation>
    <scope>NUCLEOTIDE SEQUENCE [LARGE SCALE GENOMIC DNA]</scope>
    <source>
        <strain evidence="2 3">RMSCC 3488</strain>
    </source>
</reference>